<evidence type="ECO:0000259" key="2">
    <source>
        <dbReference type="Pfam" id="PF13649"/>
    </source>
</evidence>
<dbReference type="SUPFAM" id="SSF53335">
    <property type="entry name" value="S-adenosyl-L-methionine-dependent methyltransferases"/>
    <property type="match status" value="1"/>
</dbReference>
<dbReference type="OrthoDB" id="2013972at2759"/>
<gene>
    <name evidence="3" type="ORF">FCALED_LOCUS6602</name>
</gene>
<dbReference type="PANTHER" id="PTHR43591">
    <property type="entry name" value="METHYLTRANSFERASE"/>
    <property type="match status" value="1"/>
</dbReference>
<dbReference type="Proteomes" id="UP000789570">
    <property type="component" value="Unassembled WGS sequence"/>
</dbReference>
<proteinExistence type="predicted"/>
<name>A0A9N9FTI1_9GLOM</name>
<accession>A0A9N9FTI1</accession>
<protein>
    <submittedName>
        <fullName evidence="3">17192_t:CDS:1</fullName>
    </submittedName>
</protein>
<dbReference type="InterPro" id="IPR041698">
    <property type="entry name" value="Methyltransf_25"/>
</dbReference>
<evidence type="ECO:0000313" key="4">
    <source>
        <dbReference type="Proteomes" id="UP000789570"/>
    </source>
</evidence>
<feature type="domain" description="Methyltransferase" evidence="2">
    <location>
        <begin position="91"/>
        <end position="182"/>
    </location>
</feature>
<evidence type="ECO:0000256" key="1">
    <source>
        <dbReference type="SAM" id="MobiDB-lite"/>
    </source>
</evidence>
<keyword evidence="4" id="KW-1185">Reference proteome</keyword>
<dbReference type="PANTHER" id="PTHR43591:SF24">
    <property type="entry name" value="2-METHOXY-6-POLYPRENYL-1,4-BENZOQUINOL METHYLASE, MITOCHONDRIAL"/>
    <property type="match status" value="1"/>
</dbReference>
<feature type="compositionally biased region" description="Basic and acidic residues" evidence="1">
    <location>
        <begin position="1"/>
        <end position="11"/>
    </location>
</feature>
<dbReference type="CDD" id="cd02440">
    <property type="entry name" value="AdoMet_MTases"/>
    <property type="match status" value="1"/>
</dbReference>
<dbReference type="EMBL" id="CAJVPQ010001605">
    <property type="protein sequence ID" value="CAG8561052.1"/>
    <property type="molecule type" value="Genomic_DNA"/>
</dbReference>
<dbReference type="Pfam" id="PF13649">
    <property type="entry name" value="Methyltransf_25"/>
    <property type="match status" value="1"/>
</dbReference>
<comment type="caution">
    <text evidence="3">The sequence shown here is derived from an EMBL/GenBank/DDBJ whole genome shotgun (WGS) entry which is preliminary data.</text>
</comment>
<evidence type="ECO:0000313" key="3">
    <source>
        <dbReference type="EMBL" id="CAG8561052.1"/>
    </source>
</evidence>
<sequence length="282" mass="32394">MGTFLAKERINKSNKSNKIPPSSSSTDIDKEKFRYIEGRRFNNFQTSKYVLPNDDEECDRLHMQHFLMRYAWQGNFASPVEQILTGVDSKVLDVGCGAGSWSFEMATIYPNAKIIGVDISPVQPSGIKPKNFTFFQADITDGLPFADETFDFVFQRFLVGSIPKEKWFSVIKELTRMLKPGGYLELVEFDVLAESLGPTSYIFSNAYIKDEIKNIHGGIAEGKLGLAYNDDMMRLYENVKVLLAPFMQVSHKEYDQMVKTTKEEWLERNSYTRFIRVHARKI</sequence>
<reference evidence="3" key="1">
    <citation type="submission" date="2021-06" db="EMBL/GenBank/DDBJ databases">
        <authorList>
            <person name="Kallberg Y."/>
            <person name="Tangrot J."/>
            <person name="Rosling A."/>
        </authorList>
    </citation>
    <scope>NUCLEOTIDE SEQUENCE</scope>
    <source>
        <strain evidence="3">UK204</strain>
    </source>
</reference>
<organism evidence="3 4">
    <name type="scientific">Funneliformis caledonium</name>
    <dbReference type="NCBI Taxonomy" id="1117310"/>
    <lineage>
        <taxon>Eukaryota</taxon>
        <taxon>Fungi</taxon>
        <taxon>Fungi incertae sedis</taxon>
        <taxon>Mucoromycota</taxon>
        <taxon>Glomeromycotina</taxon>
        <taxon>Glomeromycetes</taxon>
        <taxon>Glomerales</taxon>
        <taxon>Glomeraceae</taxon>
        <taxon>Funneliformis</taxon>
    </lineage>
</organism>
<feature type="compositionally biased region" description="Low complexity" evidence="1">
    <location>
        <begin position="13"/>
        <end position="25"/>
    </location>
</feature>
<dbReference type="Gene3D" id="3.40.50.150">
    <property type="entry name" value="Vaccinia Virus protein VP39"/>
    <property type="match status" value="1"/>
</dbReference>
<dbReference type="AlphaFoldDB" id="A0A9N9FTI1"/>
<dbReference type="InterPro" id="IPR029063">
    <property type="entry name" value="SAM-dependent_MTases_sf"/>
</dbReference>
<feature type="region of interest" description="Disordered" evidence="1">
    <location>
        <begin position="1"/>
        <end position="26"/>
    </location>
</feature>
<dbReference type="GO" id="GO:0008168">
    <property type="term" value="F:methyltransferase activity"/>
    <property type="evidence" value="ECO:0007669"/>
    <property type="project" value="TreeGrafter"/>
</dbReference>